<evidence type="ECO:0000256" key="5">
    <source>
        <dbReference type="ARBA" id="ARBA00061231"/>
    </source>
</evidence>
<evidence type="ECO:0000256" key="3">
    <source>
        <dbReference type="ARBA" id="ARBA00023128"/>
    </source>
</evidence>
<dbReference type="InterPro" id="IPR004095">
    <property type="entry name" value="TGS"/>
</dbReference>
<evidence type="ECO:0000259" key="8">
    <source>
        <dbReference type="Pfam" id="PF02824"/>
    </source>
</evidence>
<dbReference type="GO" id="GO:0000166">
    <property type="term" value="F:nucleotide binding"/>
    <property type="evidence" value="ECO:0007669"/>
    <property type="project" value="InterPro"/>
</dbReference>
<proteinExistence type="inferred from homology"/>
<dbReference type="GO" id="GO:1990904">
    <property type="term" value="C:ribonucleoprotein complex"/>
    <property type="evidence" value="ECO:0007669"/>
    <property type="project" value="UniProtKB-KW"/>
</dbReference>
<dbReference type="KEGG" id="osn:115221657"/>
<dbReference type="Pfam" id="PF02824">
    <property type="entry name" value="TGS"/>
    <property type="match status" value="1"/>
</dbReference>
<comment type="similarity">
    <text evidence="5">Belongs to the mitochondrion-specific ribosomal protein mL39 family.</text>
</comment>
<dbReference type="RefSeq" id="XP_029647718.1">
    <property type="nucleotide sequence ID" value="XM_029791858.2"/>
</dbReference>
<accession>A0A6P7T9P7</accession>
<evidence type="ECO:0000313" key="10">
    <source>
        <dbReference type="RefSeq" id="XP_029647718.1"/>
    </source>
</evidence>
<dbReference type="CDD" id="cd01667">
    <property type="entry name" value="TGS_ThrRS"/>
    <property type="match status" value="1"/>
</dbReference>
<dbReference type="InterPro" id="IPR012676">
    <property type="entry name" value="TGS-like"/>
</dbReference>
<keyword evidence="3" id="KW-0496">Mitochondrion</keyword>
<sequence length="350" mass="40774">MCSMAALCVNRRPLRWLSAWSSFSRYQTYCSQKKSPAEIRKRQNELFDEEKKRQLSFFQRIEKIRVEHVGAPEDCTLIMNKGLSTPFNCAMHITELLMKRSVVACVNGQLWDMHRPLVEDCQLSFLHFKQDDCHEVNRAFWRSCSFILGYVLMSAFKDECHVELCRFPSPNVKSGSFVYDADLNLPNWKPTLRELYALSSIGSKLQYQDYRFEPLTVNEQTAREMFQHNRFKLQQIPSIASQSSSGDSINLYRVGDHIDISQGPMISSTAHLGRFSLTAIHNIECPDYGKLQRVQGVAIPNQFWLHQWTYNLLEKQSQKLNWCTYPNVQKKIETEKSQPEPVQQETQMLP</sequence>
<evidence type="ECO:0000256" key="2">
    <source>
        <dbReference type="ARBA" id="ARBA00022980"/>
    </source>
</evidence>
<keyword evidence="2 10" id="KW-0689">Ribosomal protein</keyword>
<dbReference type="Gene3D" id="3.10.20.30">
    <property type="match status" value="1"/>
</dbReference>
<dbReference type="Proteomes" id="UP000515154">
    <property type="component" value="Linkage group LG18"/>
</dbReference>
<dbReference type="InterPro" id="IPR050062">
    <property type="entry name" value="Pro-tRNA_synthetase"/>
</dbReference>
<dbReference type="InterPro" id="IPR018163">
    <property type="entry name" value="Thr/Ala-tRNA-synth_IIc_edit"/>
</dbReference>
<dbReference type="Gene3D" id="3.30.980.10">
    <property type="entry name" value="Threonyl-trna Synthetase, Chain A, domain 2"/>
    <property type="match status" value="1"/>
</dbReference>
<evidence type="ECO:0000256" key="4">
    <source>
        <dbReference type="ARBA" id="ARBA00023274"/>
    </source>
</evidence>
<evidence type="ECO:0000256" key="6">
    <source>
        <dbReference type="ARBA" id="ARBA00071662"/>
    </source>
</evidence>
<protein>
    <recommendedName>
        <fullName evidence="6">Large ribosomal subunit protein mL39</fullName>
    </recommendedName>
    <alternativeName>
        <fullName evidence="7">39S ribosomal protein L39, mitochondrial</fullName>
    </alternativeName>
</protein>
<evidence type="ECO:0000313" key="9">
    <source>
        <dbReference type="Proteomes" id="UP000515154"/>
    </source>
</evidence>
<organism evidence="9 10">
    <name type="scientific">Octopus sinensis</name>
    <name type="common">East Asian common octopus</name>
    <dbReference type="NCBI Taxonomy" id="2607531"/>
    <lineage>
        <taxon>Eukaryota</taxon>
        <taxon>Metazoa</taxon>
        <taxon>Spiralia</taxon>
        <taxon>Lophotrochozoa</taxon>
        <taxon>Mollusca</taxon>
        <taxon>Cephalopoda</taxon>
        <taxon>Coleoidea</taxon>
        <taxon>Octopodiformes</taxon>
        <taxon>Octopoda</taxon>
        <taxon>Incirrata</taxon>
        <taxon>Octopodidae</taxon>
        <taxon>Octopus</taxon>
    </lineage>
</organism>
<evidence type="ECO:0000256" key="7">
    <source>
        <dbReference type="ARBA" id="ARBA00075914"/>
    </source>
</evidence>
<reference evidence="10" key="1">
    <citation type="submission" date="2025-08" db="UniProtKB">
        <authorList>
            <consortium name="RefSeq"/>
        </authorList>
    </citation>
    <scope>IDENTIFICATION</scope>
</reference>
<dbReference type="GO" id="GO:0005840">
    <property type="term" value="C:ribosome"/>
    <property type="evidence" value="ECO:0007669"/>
    <property type="project" value="UniProtKB-KW"/>
</dbReference>
<dbReference type="PANTHER" id="PTHR42753:SF9">
    <property type="entry name" value="LARGE RIBOSOMAL SUBUNIT PROTEIN ML39"/>
    <property type="match status" value="1"/>
</dbReference>
<dbReference type="AlphaFoldDB" id="A0A6P7T9P7"/>
<comment type="subcellular location">
    <subcellularLocation>
        <location evidence="1">Mitochondrion</location>
    </subcellularLocation>
</comment>
<dbReference type="GO" id="GO:0005739">
    <property type="term" value="C:mitochondrion"/>
    <property type="evidence" value="ECO:0007669"/>
    <property type="project" value="UniProtKB-SubCell"/>
</dbReference>
<keyword evidence="9" id="KW-1185">Reference proteome</keyword>
<dbReference type="PANTHER" id="PTHR42753">
    <property type="entry name" value="MITOCHONDRIAL RIBOSOME PROTEIN L39/PROLYL-TRNA LIGASE FAMILY MEMBER"/>
    <property type="match status" value="1"/>
</dbReference>
<dbReference type="SUPFAM" id="SSF81271">
    <property type="entry name" value="TGS-like"/>
    <property type="match status" value="1"/>
</dbReference>
<dbReference type="GO" id="GO:0003723">
    <property type="term" value="F:RNA binding"/>
    <property type="evidence" value="ECO:0007669"/>
    <property type="project" value="TreeGrafter"/>
</dbReference>
<dbReference type="FunFam" id="3.30.980.10:FF:000006">
    <property type="entry name" value="39S ribosomal protein L39, mitochondrial"/>
    <property type="match status" value="1"/>
</dbReference>
<dbReference type="InterPro" id="IPR012675">
    <property type="entry name" value="Beta-grasp_dom_sf"/>
</dbReference>
<keyword evidence="4" id="KW-0687">Ribonucleoprotein</keyword>
<name>A0A6P7T9P7_9MOLL</name>
<gene>
    <name evidence="10" type="primary">LOC115221657</name>
</gene>
<evidence type="ECO:0000256" key="1">
    <source>
        <dbReference type="ARBA" id="ARBA00004173"/>
    </source>
</evidence>
<feature type="domain" description="TGS" evidence="8">
    <location>
        <begin position="84"/>
        <end position="125"/>
    </location>
</feature>
<dbReference type="SUPFAM" id="SSF55186">
    <property type="entry name" value="ThrRS/AlaRS common domain"/>
    <property type="match status" value="1"/>
</dbReference>